<dbReference type="EMBL" id="JACNIG010000240">
    <property type="protein sequence ID" value="MBC8432653.1"/>
    <property type="molecule type" value="Genomic_DNA"/>
</dbReference>
<dbReference type="GO" id="GO:0004180">
    <property type="term" value="F:carboxypeptidase activity"/>
    <property type="evidence" value="ECO:0007669"/>
    <property type="project" value="UniProtKB-ARBA"/>
</dbReference>
<organism evidence="9 10">
    <name type="scientific">Candidatus Desulfatibia vada</name>
    <dbReference type="NCBI Taxonomy" id="2841696"/>
    <lineage>
        <taxon>Bacteria</taxon>
        <taxon>Pseudomonadati</taxon>
        <taxon>Thermodesulfobacteriota</taxon>
        <taxon>Desulfobacteria</taxon>
        <taxon>Desulfobacterales</taxon>
        <taxon>Desulfobacterales incertae sedis</taxon>
        <taxon>Candidatus Desulfatibia</taxon>
    </lineage>
</organism>
<evidence type="ECO:0000256" key="4">
    <source>
        <dbReference type="ARBA" id="ARBA00022960"/>
    </source>
</evidence>
<keyword evidence="4 7" id="KW-0133">Cell shape</keyword>
<dbReference type="PANTHER" id="PTHR36699">
    <property type="entry name" value="LD-TRANSPEPTIDASE"/>
    <property type="match status" value="1"/>
</dbReference>
<dbReference type="InterPro" id="IPR038063">
    <property type="entry name" value="Transpep_catalytic_dom"/>
</dbReference>
<dbReference type="Proteomes" id="UP000605201">
    <property type="component" value="Unassembled WGS sequence"/>
</dbReference>
<feature type="active site" description="Proton donor/acceptor" evidence="7">
    <location>
        <position position="177"/>
    </location>
</feature>
<dbReference type="InterPro" id="IPR005490">
    <property type="entry name" value="LD_TPept_cat_dom"/>
</dbReference>
<evidence type="ECO:0000256" key="1">
    <source>
        <dbReference type="ARBA" id="ARBA00004752"/>
    </source>
</evidence>
<gene>
    <name evidence="9" type="ORF">H8D96_12140</name>
</gene>
<dbReference type="Pfam" id="PF03734">
    <property type="entry name" value="YkuD"/>
    <property type="match status" value="1"/>
</dbReference>
<dbReference type="SUPFAM" id="SSF54427">
    <property type="entry name" value="NTF2-like"/>
    <property type="match status" value="1"/>
</dbReference>
<keyword evidence="6 7" id="KW-0961">Cell wall biogenesis/degradation</keyword>
<dbReference type="GO" id="GO:0009252">
    <property type="term" value="P:peptidoglycan biosynthetic process"/>
    <property type="evidence" value="ECO:0007669"/>
    <property type="project" value="UniProtKB-UniPathway"/>
</dbReference>
<keyword evidence="3" id="KW-0808">Transferase</keyword>
<sequence>MRKRADQRTRKKSSKKSWTTVSILFGATILLLGLGLKIFSADNDRRVPSQKPHQKLLAKAQKQQSNKDGLWDGPILYHKAGSEPIHLILVEKATQKLHLYLYDGHYRHIKSYTVGTGENQGNKKREKDEKTPEGIYFNTKTYRDSKITIFGDRAFGLNYPDAFDKFEGNRGSGIFVHGSDKDVSPFSTNGCVALNNADIADLDKRIQFKKTPVIIGESLPYRFKTVERDVSELIPFFKQAMVPERYAHLKTDFSDLTVLGFGERVVATGKIRIKEAGNLEGVSRLYLAGPGKNLLVLAKREWHEEKPGVVLAKAKPEPVAQDKTRIAALVESWRKAWEGKKLNAYIDHYHPAFKSDGKNRSAWKSYKGRLNKNYRWISVKISDLKVKQVDSSKAFAYFKQNYSSNTFRSERYKRLEFRKKGTSWKIFREMSFPTKLAGWPT</sequence>
<dbReference type="InterPro" id="IPR032710">
    <property type="entry name" value="NTF2-like_dom_sf"/>
</dbReference>
<comment type="pathway">
    <text evidence="1 7">Cell wall biogenesis; peptidoglycan biosynthesis.</text>
</comment>
<comment type="similarity">
    <text evidence="2">Belongs to the YkuD family.</text>
</comment>
<name>A0A8J6TQR0_9BACT</name>
<comment type="caution">
    <text evidence="9">The sequence shown here is derived from an EMBL/GenBank/DDBJ whole genome shotgun (WGS) entry which is preliminary data.</text>
</comment>
<dbReference type="SUPFAM" id="SSF141523">
    <property type="entry name" value="L,D-transpeptidase catalytic domain-like"/>
    <property type="match status" value="1"/>
</dbReference>
<evidence type="ECO:0000313" key="9">
    <source>
        <dbReference type="EMBL" id="MBC8432653.1"/>
    </source>
</evidence>
<dbReference type="Gene3D" id="2.40.440.10">
    <property type="entry name" value="L,D-transpeptidase catalytic domain-like"/>
    <property type="match status" value="1"/>
</dbReference>
<dbReference type="GO" id="GO:0016740">
    <property type="term" value="F:transferase activity"/>
    <property type="evidence" value="ECO:0007669"/>
    <property type="project" value="UniProtKB-KW"/>
</dbReference>
<dbReference type="GO" id="GO:0008360">
    <property type="term" value="P:regulation of cell shape"/>
    <property type="evidence" value="ECO:0007669"/>
    <property type="project" value="UniProtKB-UniRule"/>
</dbReference>
<evidence type="ECO:0000256" key="6">
    <source>
        <dbReference type="ARBA" id="ARBA00023316"/>
    </source>
</evidence>
<dbReference type="InterPro" id="IPR056203">
    <property type="entry name" value="Cds6_C"/>
</dbReference>
<keyword evidence="5 7" id="KW-0573">Peptidoglycan synthesis</keyword>
<evidence type="ECO:0000256" key="5">
    <source>
        <dbReference type="ARBA" id="ARBA00022984"/>
    </source>
</evidence>
<feature type="active site" description="Nucleophile" evidence="7">
    <location>
        <position position="191"/>
    </location>
</feature>
<evidence type="ECO:0000313" key="10">
    <source>
        <dbReference type="Proteomes" id="UP000605201"/>
    </source>
</evidence>
<evidence type="ECO:0000256" key="7">
    <source>
        <dbReference type="PROSITE-ProRule" id="PRU01373"/>
    </source>
</evidence>
<dbReference type="Pfam" id="PF24125">
    <property type="entry name" value="Cds6_C"/>
    <property type="match status" value="1"/>
</dbReference>
<dbReference type="AlphaFoldDB" id="A0A8J6TQR0"/>
<accession>A0A8J6TQR0</accession>
<evidence type="ECO:0000256" key="2">
    <source>
        <dbReference type="ARBA" id="ARBA00005992"/>
    </source>
</evidence>
<dbReference type="Gene3D" id="3.10.450.50">
    <property type="match status" value="1"/>
</dbReference>
<proteinExistence type="inferred from homology"/>
<protein>
    <submittedName>
        <fullName evidence="9">L,D-transpeptidase</fullName>
    </submittedName>
</protein>
<evidence type="ECO:0000259" key="8">
    <source>
        <dbReference type="PROSITE" id="PS52029"/>
    </source>
</evidence>
<dbReference type="PROSITE" id="PS52029">
    <property type="entry name" value="LD_TPASE"/>
    <property type="match status" value="1"/>
</dbReference>
<dbReference type="GO" id="GO:0071555">
    <property type="term" value="P:cell wall organization"/>
    <property type="evidence" value="ECO:0007669"/>
    <property type="project" value="UniProtKB-UniRule"/>
</dbReference>
<evidence type="ECO:0000256" key="3">
    <source>
        <dbReference type="ARBA" id="ARBA00022679"/>
    </source>
</evidence>
<dbReference type="PANTHER" id="PTHR36699:SF1">
    <property type="entry name" value="L,D-TRANSPEPTIDASE YAFK-RELATED"/>
    <property type="match status" value="1"/>
</dbReference>
<feature type="domain" description="L,D-TPase catalytic" evidence="8">
    <location>
        <begin position="86"/>
        <end position="216"/>
    </location>
</feature>
<dbReference type="UniPathway" id="UPA00219"/>
<dbReference type="CDD" id="cd16913">
    <property type="entry name" value="YkuD_like"/>
    <property type="match status" value="1"/>
</dbReference>
<reference evidence="9 10" key="1">
    <citation type="submission" date="2020-08" db="EMBL/GenBank/DDBJ databases">
        <title>Bridging the membrane lipid divide: bacteria of the FCB group superphylum have the potential to synthesize archaeal ether lipids.</title>
        <authorList>
            <person name="Villanueva L."/>
            <person name="Von Meijenfeldt F.A.B."/>
            <person name="Westbye A.B."/>
            <person name="Yadav S."/>
            <person name="Hopmans E.C."/>
            <person name="Dutilh B.E."/>
            <person name="Sinninghe Damste J.S."/>
        </authorList>
    </citation>
    <scope>NUCLEOTIDE SEQUENCE [LARGE SCALE GENOMIC DNA]</scope>
    <source>
        <strain evidence="9">NIOZ-UU17</strain>
    </source>
</reference>